<protein>
    <submittedName>
        <fullName evidence="2">Uncharacterized protein</fullName>
    </submittedName>
</protein>
<gene>
    <name evidence="2" type="ORF">PMAYCL1PPCAC_07026</name>
</gene>
<feature type="compositionally biased region" description="Basic residues" evidence="1">
    <location>
        <begin position="93"/>
        <end position="103"/>
    </location>
</feature>
<evidence type="ECO:0000256" key="1">
    <source>
        <dbReference type="SAM" id="MobiDB-lite"/>
    </source>
</evidence>
<dbReference type="AlphaFoldDB" id="A0AAN5CCW5"/>
<accession>A0AAN5CCW5</accession>
<proteinExistence type="predicted"/>
<dbReference type="EMBL" id="BTRK01000002">
    <property type="protein sequence ID" value="GMR36831.1"/>
    <property type="molecule type" value="Genomic_DNA"/>
</dbReference>
<organism evidence="2 3">
    <name type="scientific">Pristionchus mayeri</name>
    <dbReference type="NCBI Taxonomy" id="1317129"/>
    <lineage>
        <taxon>Eukaryota</taxon>
        <taxon>Metazoa</taxon>
        <taxon>Ecdysozoa</taxon>
        <taxon>Nematoda</taxon>
        <taxon>Chromadorea</taxon>
        <taxon>Rhabditida</taxon>
        <taxon>Rhabditina</taxon>
        <taxon>Diplogasteromorpha</taxon>
        <taxon>Diplogasteroidea</taxon>
        <taxon>Neodiplogasteridae</taxon>
        <taxon>Pristionchus</taxon>
    </lineage>
</organism>
<feature type="compositionally biased region" description="Basic and acidic residues" evidence="1">
    <location>
        <begin position="77"/>
        <end position="92"/>
    </location>
</feature>
<sequence>MSARVVITPVWTNRPLSPDIPHVESDSSTRNGLDVESLRGSHIRQFLRRQLLQKGRLPCIVQSKEKNANLLLRGRFEGTNEVEETHSEDRKEKGKKTRKVRKR</sequence>
<evidence type="ECO:0000313" key="3">
    <source>
        <dbReference type="Proteomes" id="UP001328107"/>
    </source>
</evidence>
<name>A0AAN5CCW5_9BILA</name>
<keyword evidence="3" id="KW-1185">Reference proteome</keyword>
<dbReference type="Proteomes" id="UP001328107">
    <property type="component" value="Unassembled WGS sequence"/>
</dbReference>
<feature type="region of interest" description="Disordered" evidence="1">
    <location>
        <begin position="77"/>
        <end position="103"/>
    </location>
</feature>
<evidence type="ECO:0000313" key="2">
    <source>
        <dbReference type="EMBL" id="GMR36831.1"/>
    </source>
</evidence>
<reference evidence="3" key="1">
    <citation type="submission" date="2022-10" db="EMBL/GenBank/DDBJ databases">
        <title>Genome assembly of Pristionchus species.</title>
        <authorList>
            <person name="Yoshida K."/>
            <person name="Sommer R.J."/>
        </authorList>
    </citation>
    <scope>NUCLEOTIDE SEQUENCE [LARGE SCALE GENOMIC DNA]</scope>
    <source>
        <strain evidence="3">RS5460</strain>
    </source>
</reference>
<comment type="caution">
    <text evidence="2">The sequence shown here is derived from an EMBL/GenBank/DDBJ whole genome shotgun (WGS) entry which is preliminary data.</text>
</comment>